<dbReference type="PANTHER" id="PTHR11117:SF2">
    <property type="entry name" value="SUCCINATE--COA LIGASE [ADP_GDP-FORMING] SUBUNIT ALPHA, MITOCHONDRIAL"/>
    <property type="match status" value="1"/>
</dbReference>
<dbReference type="GO" id="GO:0000166">
    <property type="term" value="F:nucleotide binding"/>
    <property type="evidence" value="ECO:0007669"/>
    <property type="project" value="UniProtKB-KW"/>
</dbReference>
<keyword evidence="2" id="KW-0547">Nucleotide-binding</keyword>
<evidence type="ECO:0000313" key="6">
    <source>
        <dbReference type="Proteomes" id="UP000176952"/>
    </source>
</evidence>
<dbReference type="PRINTS" id="PR01798">
    <property type="entry name" value="SCOASYNTHASE"/>
</dbReference>
<name>A0A1G2AYV1_9BACT</name>
<evidence type="ECO:0000256" key="3">
    <source>
        <dbReference type="PIRSR" id="PIRSR001553-1"/>
    </source>
</evidence>
<dbReference type="Pfam" id="PF00549">
    <property type="entry name" value="Ligase_CoA"/>
    <property type="match status" value="1"/>
</dbReference>
<protein>
    <recommendedName>
        <fullName evidence="4">CoA-binding domain-containing protein</fullName>
    </recommendedName>
</protein>
<dbReference type="GO" id="GO:0004776">
    <property type="term" value="F:succinate-CoA ligase (GDP-forming) activity"/>
    <property type="evidence" value="ECO:0007669"/>
    <property type="project" value="TreeGrafter"/>
</dbReference>
<dbReference type="PIRSF" id="PIRSF001553">
    <property type="entry name" value="SucCS_alpha"/>
    <property type="match status" value="1"/>
</dbReference>
<accession>A0A1G2AYV1</accession>
<dbReference type="EMBL" id="MHKD01000042">
    <property type="protein sequence ID" value="OGY81639.1"/>
    <property type="molecule type" value="Genomic_DNA"/>
</dbReference>
<dbReference type="SMART" id="SM00881">
    <property type="entry name" value="CoA_binding"/>
    <property type="match status" value="1"/>
</dbReference>
<sequence length="297" mass="31315">MSIFIDEKTRLLIQGITGKEGQRAVTAAQSYHTQVVAGVTPGKGGQKVEGVPVYDTVAEATRKHPEINASAIYVPPFAVKDAVLEALAHDIKLINIMTERIPIADTASYLAAARAADARIIGPSSLGVISTGKARIGVAGGDKPDEIYQPGPVGVISRSGGMTNEVSWQLRQNNIGITTAVHIGGDMLMGTAYADALRAFENDSETKAVVIFGEMGGRYEFDIVELIQQGGFTKPLAIFIGGKFGASLPEGMTIGHAGAIIEKGKGSVESKEAALKSVGVLVVDIYEDLPKRIQEKL</sequence>
<dbReference type="InterPro" id="IPR003781">
    <property type="entry name" value="CoA-bd"/>
</dbReference>
<dbReference type="GO" id="GO:0006099">
    <property type="term" value="P:tricarboxylic acid cycle"/>
    <property type="evidence" value="ECO:0007669"/>
    <property type="project" value="TreeGrafter"/>
</dbReference>
<evidence type="ECO:0000256" key="1">
    <source>
        <dbReference type="ARBA" id="ARBA00022598"/>
    </source>
</evidence>
<evidence type="ECO:0000313" key="5">
    <source>
        <dbReference type="EMBL" id="OGY81639.1"/>
    </source>
</evidence>
<dbReference type="GO" id="GO:0004775">
    <property type="term" value="F:succinate-CoA ligase (ADP-forming) activity"/>
    <property type="evidence" value="ECO:0007669"/>
    <property type="project" value="TreeGrafter"/>
</dbReference>
<proteinExistence type="predicted"/>
<dbReference type="STRING" id="1798542.A3F54_01065"/>
<dbReference type="GO" id="GO:0009361">
    <property type="term" value="C:succinate-CoA ligase complex (ADP-forming)"/>
    <property type="evidence" value="ECO:0007669"/>
    <property type="project" value="TreeGrafter"/>
</dbReference>
<keyword evidence="1" id="KW-0436">Ligase</keyword>
<evidence type="ECO:0000259" key="4">
    <source>
        <dbReference type="SMART" id="SM00881"/>
    </source>
</evidence>
<dbReference type="AlphaFoldDB" id="A0A1G2AYV1"/>
<comment type="caution">
    <text evidence="5">The sequence shown here is derived from an EMBL/GenBank/DDBJ whole genome shotgun (WGS) entry which is preliminary data.</text>
</comment>
<organism evidence="5 6">
    <name type="scientific">Candidatus Kerfeldbacteria bacterium RIFCSPHIGHO2_12_FULL_48_17</name>
    <dbReference type="NCBI Taxonomy" id="1798542"/>
    <lineage>
        <taxon>Bacteria</taxon>
        <taxon>Candidatus Kerfeldiibacteriota</taxon>
    </lineage>
</organism>
<dbReference type="InterPro" id="IPR016102">
    <property type="entry name" value="Succinyl-CoA_synth-like"/>
</dbReference>
<dbReference type="SUPFAM" id="SSF51735">
    <property type="entry name" value="NAD(P)-binding Rossmann-fold domains"/>
    <property type="match status" value="1"/>
</dbReference>
<dbReference type="SUPFAM" id="SSF52210">
    <property type="entry name" value="Succinyl-CoA synthetase domains"/>
    <property type="match status" value="1"/>
</dbReference>
<dbReference type="Proteomes" id="UP000176952">
    <property type="component" value="Unassembled WGS sequence"/>
</dbReference>
<feature type="active site" description="Tele-phosphohistidine intermediate" evidence="3">
    <location>
        <position position="256"/>
    </location>
</feature>
<reference evidence="5 6" key="1">
    <citation type="journal article" date="2016" name="Nat. Commun.">
        <title>Thousands of microbial genomes shed light on interconnected biogeochemical processes in an aquifer system.</title>
        <authorList>
            <person name="Anantharaman K."/>
            <person name="Brown C.T."/>
            <person name="Hug L.A."/>
            <person name="Sharon I."/>
            <person name="Castelle C.J."/>
            <person name="Probst A.J."/>
            <person name="Thomas B.C."/>
            <person name="Singh A."/>
            <person name="Wilkins M.J."/>
            <person name="Karaoz U."/>
            <person name="Brodie E.L."/>
            <person name="Williams K.H."/>
            <person name="Hubbard S.S."/>
            <person name="Banfield J.F."/>
        </authorList>
    </citation>
    <scope>NUCLEOTIDE SEQUENCE [LARGE SCALE GENOMIC DNA]</scope>
</reference>
<gene>
    <name evidence="5" type="ORF">A3F54_01065</name>
</gene>
<evidence type="ECO:0000256" key="2">
    <source>
        <dbReference type="ARBA" id="ARBA00022741"/>
    </source>
</evidence>
<dbReference type="InterPro" id="IPR036291">
    <property type="entry name" value="NAD(P)-bd_dom_sf"/>
</dbReference>
<dbReference type="PANTHER" id="PTHR11117">
    <property type="entry name" value="SUCCINYL-COA LIGASE SUBUNIT ALPHA"/>
    <property type="match status" value="1"/>
</dbReference>
<dbReference type="Gene3D" id="3.40.50.261">
    <property type="entry name" value="Succinyl-CoA synthetase domains"/>
    <property type="match status" value="1"/>
</dbReference>
<feature type="domain" description="CoA-binding" evidence="4">
    <location>
        <begin position="4"/>
        <end position="101"/>
    </location>
</feature>
<dbReference type="InterPro" id="IPR005810">
    <property type="entry name" value="CoA_lig_alpha"/>
</dbReference>
<dbReference type="Gene3D" id="3.40.50.720">
    <property type="entry name" value="NAD(P)-binding Rossmann-like Domain"/>
    <property type="match status" value="1"/>
</dbReference>
<dbReference type="InterPro" id="IPR005811">
    <property type="entry name" value="SUCC_ACL_C"/>
</dbReference>
<dbReference type="Pfam" id="PF02629">
    <property type="entry name" value="CoA_binding"/>
    <property type="match status" value="1"/>
</dbReference>